<dbReference type="AlphaFoldDB" id="G4ZJK4"/>
<dbReference type="SMR" id="G4ZJK4"/>
<dbReference type="GeneID" id="20641997"/>
<dbReference type="EMBL" id="JH159154">
    <property type="protein sequence ID" value="EGZ18869.1"/>
    <property type="molecule type" value="Genomic_DNA"/>
</dbReference>
<dbReference type="OMA" id="AVASCEY"/>
<reference evidence="1 2" key="1">
    <citation type="journal article" date="2006" name="Science">
        <title>Phytophthora genome sequences uncover evolutionary origins and mechanisms of pathogenesis.</title>
        <authorList>
            <person name="Tyler B.M."/>
            <person name="Tripathy S."/>
            <person name="Zhang X."/>
            <person name="Dehal P."/>
            <person name="Jiang R.H."/>
            <person name="Aerts A."/>
            <person name="Arredondo F.D."/>
            <person name="Baxter L."/>
            <person name="Bensasson D."/>
            <person name="Beynon J.L."/>
            <person name="Chapman J."/>
            <person name="Damasceno C.M."/>
            <person name="Dorrance A.E."/>
            <person name="Dou D."/>
            <person name="Dickerman A.W."/>
            <person name="Dubchak I.L."/>
            <person name="Garbelotto M."/>
            <person name="Gijzen M."/>
            <person name="Gordon S.G."/>
            <person name="Govers F."/>
            <person name="Grunwald N.J."/>
            <person name="Huang W."/>
            <person name="Ivors K.L."/>
            <person name="Jones R.W."/>
            <person name="Kamoun S."/>
            <person name="Krampis K."/>
            <person name="Lamour K.H."/>
            <person name="Lee M.K."/>
            <person name="McDonald W.H."/>
            <person name="Medina M."/>
            <person name="Meijer H.J."/>
            <person name="Nordberg E.K."/>
            <person name="Maclean D.J."/>
            <person name="Ospina-Giraldo M.D."/>
            <person name="Morris P.F."/>
            <person name="Phuntumart V."/>
            <person name="Putnam N.H."/>
            <person name="Rash S."/>
            <person name="Rose J.K."/>
            <person name="Sakihama Y."/>
            <person name="Salamov A.A."/>
            <person name="Savidor A."/>
            <person name="Scheuring C.F."/>
            <person name="Smith B.M."/>
            <person name="Sobral B.W."/>
            <person name="Terry A."/>
            <person name="Torto-Alalibo T.A."/>
            <person name="Win J."/>
            <person name="Xu Z."/>
            <person name="Zhang H."/>
            <person name="Grigoriev I.V."/>
            <person name="Rokhsar D.S."/>
            <person name="Boore J.L."/>
        </authorList>
    </citation>
    <scope>NUCLEOTIDE SEQUENCE [LARGE SCALE GENOMIC DNA]</scope>
    <source>
        <strain evidence="1 2">P6497</strain>
    </source>
</reference>
<keyword evidence="2" id="KW-1185">Reference proteome</keyword>
<proteinExistence type="predicted"/>
<dbReference type="InParanoid" id="G4ZJK4"/>
<protein>
    <submittedName>
        <fullName evidence="1">Uncharacterized protein</fullName>
    </submittedName>
</protein>
<gene>
    <name evidence="1" type="ORF">PHYSODRAFT_301345</name>
</gene>
<sequence>MVDEKAWVWLHEWAESTTRAWTKQAKAEVRRQSRCQSMVRLRIAKKDESLHMRRERERHEEQVKSHLAVLNRSSLDQDQDIGTSSKRELRCAVHRLVLESDTLRTENAELQEKLQQQQHFQFLVHDIAVDVSARSEDDWSLSVQNIDTASKEDGWRVEFPNGEPSFYFHPFTLSEHQGAVASCEYQAAQGSQNMPVTGQLFGWTVHRAPLSRTTGDASLHGRIRLTARVACSLAVADEVIAGRDLNSWPLVFTPQNWSLAQRSNVSTQVLQSFDRDSHVMMFSIPGPVHTRYFLLAQRREEVEFNGKRSFTLILTISDSWRNAKSRAAEESQPYVQWIREGSAWAKFSEVDQTMIDVTCDICAQFDSELHAQQVFTRWIEFVCVWSRGIMQSKLMGSRK</sequence>
<evidence type="ECO:0000313" key="2">
    <source>
        <dbReference type="Proteomes" id="UP000002640"/>
    </source>
</evidence>
<organism evidence="1 2">
    <name type="scientific">Phytophthora sojae (strain P6497)</name>
    <name type="common">Soybean stem and root rot agent</name>
    <name type="synonym">Phytophthora megasperma f. sp. glycines</name>
    <dbReference type="NCBI Taxonomy" id="1094619"/>
    <lineage>
        <taxon>Eukaryota</taxon>
        <taxon>Sar</taxon>
        <taxon>Stramenopiles</taxon>
        <taxon>Oomycota</taxon>
        <taxon>Peronosporomycetes</taxon>
        <taxon>Peronosporales</taxon>
        <taxon>Peronosporaceae</taxon>
        <taxon>Phytophthora</taxon>
    </lineage>
</organism>
<name>G4ZJK4_PHYSP</name>
<dbReference type="Proteomes" id="UP000002640">
    <property type="component" value="Unassembled WGS sequence"/>
</dbReference>
<evidence type="ECO:0000313" key="1">
    <source>
        <dbReference type="EMBL" id="EGZ18869.1"/>
    </source>
</evidence>
<dbReference type="RefSeq" id="XP_009527927.1">
    <property type="nucleotide sequence ID" value="XM_009529632.1"/>
</dbReference>
<accession>G4ZJK4</accession>
<dbReference type="KEGG" id="psoj:PHYSODRAFT_301345"/>